<accession>A0ABW2QBK4</accession>
<comment type="subcellular location">
    <subcellularLocation>
        <location evidence="1 7">Cell membrane</location>
        <topology evidence="1 7">Multi-pass membrane protein</topology>
    </subcellularLocation>
</comment>
<gene>
    <name evidence="10" type="ORF">ACFQQL_17070</name>
</gene>
<feature type="transmembrane region" description="Helical" evidence="7">
    <location>
        <begin position="97"/>
        <end position="121"/>
    </location>
</feature>
<evidence type="ECO:0000256" key="2">
    <source>
        <dbReference type="ARBA" id="ARBA00022448"/>
    </source>
</evidence>
<evidence type="ECO:0000313" key="10">
    <source>
        <dbReference type="EMBL" id="MFC7406834.1"/>
    </source>
</evidence>
<dbReference type="RefSeq" id="WP_382396362.1">
    <property type="nucleotide sequence ID" value="NZ_JBHTCQ010000004.1"/>
</dbReference>
<keyword evidence="2 7" id="KW-0813">Transport</keyword>
<comment type="similarity">
    <text evidence="7">Belongs to the binding-protein-dependent transport system permease family.</text>
</comment>
<dbReference type="PANTHER" id="PTHR43227">
    <property type="entry name" value="BLL4140 PROTEIN"/>
    <property type="match status" value="1"/>
</dbReference>
<keyword evidence="3" id="KW-1003">Cell membrane</keyword>
<dbReference type="PANTHER" id="PTHR43227:SF8">
    <property type="entry name" value="DIACETYLCHITOBIOSE UPTAKE SYSTEM PERMEASE PROTEIN DASB"/>
    <property type="match status" value="1"/>
</dbReference>
<evidence type="ECO:0000313" key="11">
    <source>
        <dbReference type="Proteomes" id="UP001596455"/>
    </source>
</evidence>
<feature type="transmembrane region" description="Helical" evidence="7">
    <location>
        <begin position="179"/>
        <end position="204"/>
    </location>
</feature>
<feature type="region of interest" description="Disordered" evidence="8">
    <location>
        <begin position="1"/>
        <end position="24"/>
    </location>
</feature>
<dbReference type="Gene3D" id="1.10.3720.10">
    <property type="entry name" value="MetI-like"/>
    <property type="match status" value="1"/>
</dbReference>
<organism evidence="10 11">
    <name type="scientific">Georgenia alba</name>
    <dbReference type="NCBI Taxonomy" id="2233858"/>
    <lineage>
        <taxon>Bacteria</taxon>
        <taxon>Bacillati</taxon>
        <taxon>Actinomycetota</taxon>
        <taxon>Actinomycetes</taxon>
        <taxon>Micrococcales</taxon>
        <taxon>Bogoriellaceae</taxon>
        <taxon>Georgenia</taxon>
    </lineage>
</organism>
<feature type="domain" description="ABC transmembrane type-1" evidence="9">
    <location>
        <begin position="94"/>
        <end position="308"/>
    </location>
</feature>
<dbReference type="InterPro" id="IPR000515">
    <property type="entry name" value="MetI-like"/>
</dbReference>
<protein>
    <submittedName>
        <fullName evidence="10">Carbohydrate ABC transporter permease</fullName>
    </submittedName>
</protein>
<dbReference type="CDD" id="cd06261">
    <property type="entry name" value="TM_PBP2"/>
    <property type="match status" value="1"/>
</dbReference>
<dbReference type="PROSITE" id="PS50928">
    <property type="entry name" value="ABC_TM1"/>
    <property type="match status" value="1"/>
</dbReference>
<keyword evidence="11" id="KW-1185">Reference proteome</keyword>
<dbReference type="InterPro" id="IPR050809">
    <property type="entry name" value="UgpAE/MalFG_permease"/>
</dbReference>
<evidence type="ECO:0000259" key="9">
    <source>
        <dbReference type="PROSITE" id="PS50928"/>
    </source>
</evidence>
<reference evidence="11" key="1">
    <citation type="journal article" date="2019" name="Int. J. Syst. Evol. Microbiol.">
        <title>The Global Catalogue of Microorganisms (GCM) 10K type strain sequencing project: providing services to taxonomists for standard genome sequencing and annotation.</title>
        <authorList>
            <consortium name="The Broad Institute Genomics Platform"/>
            <consortium name="The Broad Institute Genome Sequencing Center for Infectious Disease"/>
            <person name="Wu L."/>
            <person name="Ma J."/>
        </authorList>
    </citation>
    <scope>NUCLEOTIDE SEQUENCE [LARGE SCALE GENOMIC DNA]</scope>
    <source>
        <strain evidence="11">JCM 1490</strain>
    </source>
</reference>
<comment type="caution">
    <text evidence="10">The sequence shown here is derived from an EMBL/GenBank/DDBJ whole genome shotgun (WGS) entry which is preliminary data.</text>
</comment>
<evidence type="ECO:0000256" key="1">
    <source>
        <dbReference type="ARBA" id="ARBA00004651"/>
    </source>
</evidence>
<dbReference type="InterPro" id="IPR035906">
    <property type="entry name" value="MetI-like_sf"/>
</dbReference>
<feature type="transmembrane region" description="Helical" evidence="7">
    <location>
        <begin position="289"/>
        <end position="309"/>
    </location>
</feature>
<dbReference type="EMBL" id="JBHTCQ010000004">
    <property type="protein sequence ID" value="MFC7406834.1"/>
    <property type="molecule type" value="Genomic_DNA"/>
</dbReference>
<evidence type="ECO:0000256" key="5">
    <source>
        <dbReference type="ARBA" id="ARBA00022989"/>
    </source>
</evidence>
<evidence type="ECO:0000256" key="8">
    <source>
        <dbReference type="SAM" id="MobiDB-lite"/>
    </source>
</evidence>
<sequence length="319" mass="35049">MASASARQGAARPMGGKRPHPSAVRAGSARRAGWWTPYVLVAPFFIAFLLFTVGPLLLAAYNSFFESRLVGGTSFVWFENYAEVFTDDRFWEGFGRILLYGAVFTPLTIGLSLFLALIVDAGVVRHGGFFRTLYFVPYAIPAVVATLMWGFLYGPTISPLSDVASWLGLDSFNLLDPSVVLFSIGNVAVWTYTGYNILVFFAALRSIPAEIYEAAVLDGAGGWRIAWSIKVPMIKPVLTMVAIFSIINTIQLFTEPMVLQPLAPRAIESNFTPNMYAYSLTAGGQQLNYVSALSFVLGAMVILMSVVYVRVTNRREADR</sequence>
<feature type="transmembrane region" description="Helical" evidence="7">
    <location>
        <begin position="133"/>
        <end position="152"/>
    </location>
</feature>
<proteinExistence type="inferred from homology"/>
<dbReference type="Proteomes" id="UP001596455">
    <property type="component" value="Unassembled WGS sequence"/>
</dbReference>
<evidence type="ECO:0000256" key="6">
    <source>
        <dbReference type="ARBA" id="ARBA00023136"/>
    </source>
</evidence>
<feature type="transmembrane region" description="Helical" evidence="7">
    <location>
        <begin position="38"/>
        <end position="61"/>
    </location>
</feature>
<keyword evidence="5 7" id="KW-1133">Transmembrane helix</keyword>
<evidence type="ECO:0000256" key="7">
    <source>
        <dbReference type="RuleBase" id="RU363032"/>
    </source>
</evidence>
<evidence type="ECO:0000256" key="3">
    <source>
        <dbReference type="ARBA" id="ARBA00022475"/>
    </source>
</evidence>
<feature type="transmembrane region" description="Helical" evidence="7">
    <location>
        <begin position="237"/>
        <end position="254"/>
    </location>
</feature>
<dbReference type="SUPFAM" id="SSF161098">
    <property type="entry name" value="MetI-like"/>
    <property type="match status" value="1"/>
</dbReference>
<keyword evidence="6 7" id="KW-0472">Membrane</keyword>
<keyword evidence="4 7" id="KW-0812">Transmembrane</keyword>
<evidence type="ECO:0000256" key="4">
    <source>
        <dbReference type="ARBA" id="ARBA00022692"/>
    </source>
</evidence>
<name>A0ABW2QBK4_9MICO</name>
<dbReference type="Pfam" id="PF00528">
    <property type="entry name" value="BPD_transp_1"/>
    <property type="match status" value="1"/>
</dbReference>